<protein>
    <recommendedName>
        <fullName evidence="3">TerB family tellurite resistance protein</fullName>
    </recommendedName>
</protein>
<sequence length="109" mass="13135">MSTNKFSKTELQIYILLLCANADSVETEDEINLIKSKVDEETFNKIYKVFSNDNDDERLEKIDDNIHHHEFTNMELAQLRREIYEIFFSDCDFKMMERNLDRILDNILY</sequence>
<keyword evidence="2" id="KW-1185">Reference proteome</keyword>
<name>A0A2K1E4Y2_9FLAO</name>
<evidence type="ECO:0000313" key="1">
    <source>
        <dbReference type="EMBL" id="PNQ75291.1"/>
    </source>
</evidence>
<organism evidence="1 2">
    <name type="scientific">Hanstruepera neustonica</name>
    <dbReference type="NCBI Taxonomy" id="1445657"/>
    <lineage>
        <taxon>Bacteria</taxon>
        <taxon>Pseudomonadati</taxon>
        <taxon>Bacteroidota</taxon>
        <taxon>Flavobacteriia</taxon>
        <taxon>Flavobacteriales</taxon>
        <taxon>Flavobacteriaceae</taxon>
        <taxon>Hanstruepera</taxon>
    </lineage>
</organism>
<dbReference type="Proteomes" id="UP000236641">
    <property type="component" value="Unassembled WGS sequence"/>
</dbReference>
<dbReference type="EMBL" id="POWF01000001">
    <property type="protein sequence ID" value="PNQ75291.1"/>
    <property type="molecule type" value="Genomic_DNA"/>
</dbReference>
<evidence type="ECO:0000313" key="2">
    <source>
        <dbReference type="Proteomes" id="UP000236641"/>
    </source>
</evidence>
<dbReference type="AlphaFoldDB" id="A0A2K1E4Y2"/>
<comment type="caution">
    <text evidence="1">The sequence shown here is derived from an EMBL/GenBank/DDBJ whole genome shotgun (WGS) entry which is preliminary data.</text>
</comment>
<accession>A0A2K1E4Y2</accession>
<gene>
    <name evidence="1" type="ORF">C1T31_03930</name>
</gene>
<proteinExistence type="predicted"/>
<evidence type="ECO:0008006" key="3">
    <source>
        <dbReference type="Google" id="ProtNLM"/>
    </source>
</evidence>
<dbReference type="OrthoDB" id="9770030at2"/>
<dbReference type="RefSeq" id="WP_103051136.1">
    <property type="nucleotide sequence ID" value="NZ_POWF01000001.1"/>
</dbReference>
<reference evidence="1 2" key="1">
    <citation type="submission" date="2018-01" db="EMBL/GenBank/DDBJ databases">
        <title>The draft genome of Hanstruepera neustonica JCM19743.</title>
        <authorList>
            <person name="He R.-H."/>
            <person name="Du Z.-J."/>
        </authorList>
    </citation>
    <scope>NUCLEOTIDE SEQUENCE [LARGE SCALE GENOMIC DNA]</scope>
    <source>
        <strain evidence="1 2">JCM19743</strain>
    </source>
</reference>